<feature type="transmembrane region" description="Helical" evidence="1">
    <location>
        <begin position="444"/>
        <end position="464"/>
    </location>
</feature>
<proteinExistence type="predicted"/>
<dbReference type="OrthoDB" id="2079210at2"/>
<keyword evidence="3" id="KW-1185">Reference proteome</keyword>
<dbReference type="Pfam" id="PF13584">
    <property type="entry name" value="BatD"/>
    <property type="match status" value="2"/>
</dbReference>
<evidence type="ECO:0000256" key="1">
    <source>
        <dbReference type="SAM" id="Phobius"/>
    </source>
</evidence>
<gene>
    <name evidence="2" type="ORF">E0F88_17740</name>
</gene>
<comment type="caution">
    <text evidence="2">The sequence shown here is derived from an EMBL/GenBank/DDBJ whole genome shotgun (WGS) entry which is preliminary data.</text>
</comment>
<name>A0A4R5DI14_9BACT</name>
<protein>
    <recommendedName>
        <fullName evidence="4">Protein BatD</fullName>
    </recommendedName>
</protein>
<reference evidence="2 3" key="1">
    <citation type="submission" date="2019-03" db="EMBL/GenBank/DDBJ databases">
        <title>Dyadobacter AR-3-6 sp. nov., isolated from arctic soil.</title>
        <authorList>
            <person name="Chaudhary D.K."/>
        </authorList>
    </citation>
    <scope>NUCLEOTIDE SEQUENCE [LARGE SCALE GENOMIC DNA]</scope>
    <source>
        <strain evidence="2 3">AR-3-6</strain>
    </source>
</reference>
<dbReference type="Proteomes" id="UP000294850">
    <property type="component" value="Unassembled WGS sequence"/>
</dbReference>
<dbReference type="InterPro" id="IPR025738">
    <property type="entry name" value="BatD"/>
</dbReference>
<keyword evidence="1" id="KW-0472">Membrane</keyword>
<dbReference type="EMBL" id="SMFL01000006">
    <property type="protein sequence ID" value="TDE13742.1"/>
    <property type="molecule type" value="Genomic_DNA"/>
</dbReference>
<sequence length="466" mass="52863">MKLYVLIGIILCFSNISFSQEITDPVSIEIGTTELTLSEPFVISVVLKDAENRPPVIFPEIKGLEKRSKSATSTINTIDGVKIVVQTITQEYFATKPGQYQVPVFFVLINGVKYKGEETMVKFSLASTSAENEDTRTEDYLPDPELNGEDVFLSVQADRKDVYIREGFSLRISLYIAESAPVQMEFYQFNTQLQSILKQLRPANCWEENVGIEEIIKRQVKIKGKSYTEYNMYQAQFFPITLQDVIFPTVSLEMLVTENKAAVNVESTSTRPFRSKVSLIKVKPLPNHPLMDQVAVGKYSLVEKLSSALVYSGESVRYTFRIQGIGNIAAIPTPSIEVNSAFDFYPPEISREIKFSNSKVSGERSFNYFVVPRRDGTFPLSRYFQWIYFDPSTAKYDTLRASKVLQVKGEDYKLGNISLSGASGLYDNLESLDSTRKSFNFKVFFRNVTNAIIVMLIVAMIWVFRK</sequence>
<evidence type="ECO:0008006" key="4">
    <source>
        <dbReference type="Google" id="ProtNLM"/>
    </source>
</evidence>
<dbReference type="PANTHER" id="PTHR40940:SF2">
    <property type="entry name" value="BATD"/>
    <property type="match status" value="1"/>
</dbReference>
<accession>A0A4R5DI14</accession>
<organism evidence="2 3">
    <name type="scientific">Dyadobacter psychrotolerans</name>
    <dbReference type="NCBI Taxonomy" id="2541721"/>
    <lineage>
        <taxon>Bacteria</taxon>
        <taxon>Pseudomonadati</taxon>
        <taxon>Bacteroidota</taxon>
        <taxon>Cytophagia</taxon>
        <taxon>Cytophagales</taxon>
        <taxon>Spirosomataceae</taxon>
        <taxon>Dyadobacter</taxon>
    </lineage>
</organism>
<evidence type="ECO:0000313" key="3">
    <source>
        <dbReference type="Proteomes" id="UP000294850"/>
    </source>
</evidence>
<dbReference type="PANTHER" id="PTHR40940">
    <property type="entry name" value="PROTEIN BATD-RELATED"/>
    <property type="match status" value="1"/>
</dbReference>
<keyword evidence="1" id="KW-1133">Transmembrane helix</keyword>
<dbReference type="RefSeq" id="WP_131959619.1">
    <property type="nucleotide sequence ID" value="NZ_SMFL01000006.1"/>
</dbReference>
<evidence type="ECO:0000313" key="2">
    <source>
        <dbReference type="EMBL" id="TDE13742.1"/>
    </source>
</evidence>
<keyword evidence="1" id="KW-0812">Transmembrane</keyword>
<dbReference type="AlphaFoldDB" id="A0A4R5DI14"/>